<dbReference type="PATRIC" id="fig|1614.10.peg.353"/>
<accession>A0A0C1PML2</accession>
<sequence length="138" mass="15938">MSEKKMIKKLDDIKDYEDKMADLVSAILTDQPWEQTDEVRNVYFLDVSDFGKDLQDVLDQMNVLRDQYDETLHSYLGVPFIPYVPLSKLTDAAFKTLVDVDPTDNITKTKKNSVFVDSRVIDSKDGKHISLDLQFNEQ</sequence>
<evidence type="ECO:0000313" key="4">
    <source>
        <dbReference type="Proteomes" id="UP000327194"/>
    </source>
</evidence>
<dbReference type="GeneID" id="74913965"/>
<dbReference type="EMBL" id="CP045562">
    <property type="protein sequence ID" value="QFX93172.1"/>
    <property type="molecule type" value="Genomic_DNA"/>
</dbReference>
<protein>
    <submittedName>
        <fullName evidence="1">Uncharacterized protein</fullName>
    </submittedName>
</protein>
<evidence type="ECO:0000313" key="2">
    <source>
        <dbReference type="EMBL" id="QFX93172.1"/>
    </source>
</evidence>
<dbReference type="KEGG" id="lfv:LF543_06320"/>
<dbReference type="AlphaFoldDB" id="A0A0C1PML2"/>
<reference evidence="2 4" key="2">
    <citation type="submission" date="2019-10" db="EMBL/GenBank/DDBJ databases">
        <title>Genome sequencing of Lactobacillus fructivorans.</title>
        <authorList>
            <person name="Kim K."/>
        </authorList>
    </citation>
    <scope>NUCLEOTIDE SEQUENCE [LARGE SCALE GENOMIC DNA]</scope>
    <source>
        <strain evidence="2 4">LF543</strain>
    </source>
</reference>
<dbReference type="Proteomes" id="UP000031397">
    <property type="component" value="Unassembled WGS sequence"/>
</dbReference>
<dbReference type="Proteomes" id="UP000327194">
    <property type="component" value="Chromosome"/>
</dbReference>
<name>A0A0C1PML2_9LACO</name>
<organism evidence="1 3">
    <name type="scientific">Fructilactobacillus fructivorans</name>
    <dbReference type="NCBI Taxonomy" id="1614"/>
    <lineage>
        <taxon>Bacteria</taxon>
        <taxon>Bacillati</taxon>
        <taxon>Bacillota</taxon>
        <taxon>Bacilli</taxon>
        <taxon>Lactobacillales</taxon>
        <taxon>Lactobacillaceae</taxon>
        <taxon>Fructilactobacillus</taxon>
    </lineage>
</organism>
<proteinExistence type="predicted"/>
<evidence type="ECO:0000313" key="3">
    <source>
        <dbReference type="Proteomes" id="UP000031397"/>
    </source>
</evidence>
<evidence type="ECO:0000313" key="1">
    <source>
        <dbReference type="EMBL" id="KID41161.1"/>
    </source>
</evidence>
<gene>
    <name evidence="2" type="ORF">LF543_06320</name>
    <name evidence="1" type="ORF">LfDm3_1307</name>
</gene>
<keyword evidence="3" id="KW-1185">Reference proteome</keyword>
<reference evidence="1 3" key="1">
    <citation type="submission" date="2014-06" db="EMBL/GenBank/DDBJ databases">
        <title>Functional and comparative genomic analyses of the Drosophila gut microbiota identify candidate symbiosis factors.</title>
        <authorList>
            <person name="Newell P.D."/>
            <person name="Chaston J.M."/>
            <person name="Douglas A.E."/>
        </authorList>
    </citation>
    <scope>NUCLEOTIDE SEQUENCE [LARGE SCALE GENOMIC DNA]</scope>
    <source>
        <strain evidence="1 3">DmCS_002</strain>
    </source>
</reference>
<dbReference type="EMBL" id="JOJZ01000024">
    <property type="protein sequence ID" value="KID41161.1"/>
    <property type="molecule type" value="Genomic_DNA"/>
</dbReference>
<dbReference type="RefSeq" id="WP_010023001.1">
    <property type="nucleotide sequence ID" value="NZ_AZDS01000004.1"/>
</dbReference>